<dbReference type="GO" id="GO:0005743">
    <property type="term" value="C:mitochondrial inner membrane"/>
    <property type="evidence" value="ECO:0007669"/>
    <property type="project" value="InterPro"/>
</dbReference>
<proteinExistence type="predicted"/>
<organism evidence="1 2">
    <name type="scientific">Polypedilum vanderplanki</name>
    <name type="common">Sleeping chironomid midge</name>
    <dbReference type="NCBI Taxonomy" id="319348"/>
    <lineage>
        <taxon>Eukaryota</taxon>
        <taxon>Metazoa</taxon>
        <taxon>Ecdysozoa</taxon>
        <taxon>Arthropoda</taxon>
        <taxon>Hexapoda</taxon>
        <taxon>Insecta</taxon>
        <taxon>Pterygota</taxon>
        <taxon>Neoptera</taxon>
        <taxon>Endopterygota</taxon>
        <taxon>Diptera</taxon>
        <taxon>Nematocera</taxon>
        <taxon>Chironomoidea</taxon>
        <taxon>Chironomidae</taxon>
        <taxon>Chironominae</taxon>
        <taxon>Polypedilum</taxon>
        <taxon>Polypedilum</taxon>
    </lineage>
</organism>
<dbReference type="InterPro" id="IPR026627">
    <property type="entry name" value="NDUFB2_animal"/>
</dbReference>
<keyword evidence="2" id="KW-1185">Reference proteome</keyword>
<dbReference type="Proteomes" id="UP001107558">
    <property type="component" value="Chromosome 3"/>
</dbReference>
<evidence type="ECO:0000313" key="1">
    <source>
        <dbReference type="EMBL" id="KAG5674136.1"/>
    </source>
</evidence>
<reference evidence="1" key="1">
    <citation type="submission" date="2021-03" db="EMBL/GenBank/DDBJ databases">
        <title>Chromosome level genome of the anhydrobiotic midge Polypedilum vanderplanki.</title>
        <authorList>
            <person name="Yoshida Y."/>
            <person name="Kikawada T."/>
            <person name="Gusev O."/>
        </authorList>
    </citation>
    <scope>NUCLEOTIDE SEQUENCE</scope>
    <source>
        <strain evidence="1">NIAS01</strain>
        <tissue evidence="1">Whole body or cell culture</tissue>
    </source>
</reference>
<dbReference type="AlphaFoldDB" id="A0A9J6BWR2"/>
<sequence>MIQSRAILLSRIISNHLKTKGLQKQQVCHSGTWNYRSGPDVSSYPAWVRYGSTGVAGLMWWWVLWHIWHDLSTLLVNGQNQILDCGQIKNLEFLQTMKNRQEIFSRK</sequence>
<dbReference type="OrthoDB" id="6241903at2759"/>
<dbReference type="Pfam" id="PF14813">
    <property type="entry name" value="NADH_B2"/>
    <property type="match status" value="1"/>
</dbReference>
<comment type="caution">
    <text evidence="1">The sequence shown here is derived from an EMBL/GenBank/DDBJ whole genome shotgun (WGS) entry which is preliminary data.</text>
</comment>
<name>A0A9J6BWR2_POLVA</name>
<accession>A0A9J6BWR2</accession>
<dbReference type="GO" id="GO:0045271">
    <property type="term" value="C:respiratory chain complex I"/>
    <property type="evidence" value="ECO:0007669"/>
    <property type="project" value="InterPro"/>
</dbReference>
<dbReference type="EMBL" id="JADBJN010000003">
    <property type="protein sequence ID" value="KAG5674136.1"/>
    <property type="molecule type" value="Genomic_DNA"/>
</dbReference>
<gene>
    <name evidence="1" type="ORF">PVAND_004121</name>
</gene>
<protein>
    <submittedName>
        <fullName evidence="1">Uncharacterized protein</fullName>
    </submittedName>
</protein>
<evidence type="ECO:0000313" key="2">
    <source>
        <dbReference type="Proteomes" id="UP001107558"/>
    </source>
</evidence>